<dbReference type="PANTHER" id="PTHR30329:SF21">
    <property type="entry name" value="LIPOPROTEIN YIAD-RELATED"/>
    <property type="match status" value="1"/>
</dbReference>
<dbReference type="Gene3D" id="3.30.1330.60">
    <property type="entry name" value="OmpA-like domain"/>
    <property type="match status" value="1"/>
</dbReference>
<evidence type="ECO:0000256" key="9">
    <source>
        <dbReference type="SAM" id="MobiDB-lite"/>
    </source>
</evidence>
<feature type="chain" id="PRO_5046520626" description="Peptidoglycan-associated lipoprotein" evidence="10">
    <location>
        <begin position="23"/>
        <end position="179"/>
    </location>
</feature>
<dbReference type="InterPro" id="IPR039001">
    <property type="entry name" value="Pal"/>
</dbReference>
<evidence type="ECO:0000313" key="13">
    <source>
        <dbReference type="Proteomes" id="UP001617669"/>
    </source>
</evidence>
<dbReference type="EMBL" id="JBIWXY010000002">
    <property type="protein sequence ID" value="MFJ5446976.1"/>
    <property type="molecule type" value="Genomic_DNA"/>
</dbReference>
<dbReference type="SUPFAM" id="SSF103088">
    <property type="entry name" value="OmpA-like"/>
    <property type="match status" value="1"/>
</dbReference>
<evidence type="ECO:0000256" key="4">
    <source>
        <dbReference type="ARBA" id="ARBA00023139"/>
    </source>
</evidence>
<evidence type="ECO:0000256" key="5">
    <source>
        <dbReference type="ARBA" id="ARBA00023237"/>
    </source>
</evidence>
<dbReference type="RefSeq" id="WP_230348745.1">
    <property type="nucleotide sequence ID" value="NZ_JBIWXY010000002.1"/>
</dbReference>
<dbReference type="InterPro" id="IPR006664">
    <property type="entry name" value="OMP_bac"/>
</dbReference>
<organism evidence="12 13">
    <name type="scientific">Methylobacillus methanolivorans</name>
    <dbReference type="NCBI Taxonomy" id="1848927"/>
    <lineage>
        <taxon>Bacteria</taxon>
        <taxon>Pseudomonadati</taxon>
        <taxon>Pseudomonadota</taxon>
        <taxon>Betaproteobacteria</taxon>
        <taxon>Nitrosomonadales</taxon>
        <taxon>Methylophilaceae</taxon>
        <taxon>Methylobacillus</taxon>
    </lineage>
</organism>
<dbReference type="NCBIfam" id="TIGR02802">
    <property type="entry name" value="Pal_lipo"/>
    <property type="match status" value="1"/>
</dbReference>
<protein>
    <recommendedName>
        <fullName evidence="8">Peptidoglycan-associated lipoprotein</fullName>
        <shortName evidence="8">PAL</shortName>
    </recommendedName>
</protein>
<dbReference type="InterPro" id="IPR006690">
    <property type="entry name" value="OMPA-like_CS"/>
</dbReference>
<keyword evidence="1 8" id="KW-0132">Cell division</keyword>
<evidence type="ECO:0000256" key="1">
    <source>
        <dbReference type="ARBA" id="ARBA00022618"/>
    </source>
</evidence>
<evidence type="ECO:0000256" key="2">
    <source>
        <dbReference type="ARBA" id="ARBA00022729"/>
    </source>
</evidence>
<comment type="subunit">
    <text evidence="8">The Tol-Pal system is composed of five core proteins: the inner membrane proteins TolA, TolQ and TolR, the periplasmic protein TolB and the outer membrane protein Pal. They form a network linking the inner and outer membranes and the peptidoglycan layer.</text>
</comment>
<reference evidence="12 13" key="1">
    <citation type="submission" date="2024-11" db="EMBL/GenBank/DDBJ databases">
        <authorList>
            <person name="Kaparullina E.N."/>
            <person name="Delegan Y.A."/>
            <person name="Doronina N.V."/>
        </authorList>
    </citation>
    <scope>NUCLEOTIDE SEQUENCE [LARGE SCALE GENOMIC DNA]</scope>
    <source>
        <strain evidence="12 13">7sh_L</strain>
    </source>
</reference>
<dbReference type="HAMAP" id="MF_02204">
    <property type="entry name" value="Pal"/>
    <property type="match status" value="1"/>
</dbReference>
<name>A0ABW8GNI6_9PROT</name>
<dbReference type="Pfam" id="PF00691">
    <property type="entry name" value="OmpA"/>
    <property type="match status" value="1"/>
</dbReference>
<dbReference type="CDD" id="cd07185">
    <property type="entry name" value="OmpA_C-like"/>
    <property type="match status" value="1"/>
</dbReference>
<feature type="domain" description="OmpA-like" evidence="11">
    <location>
        <begin position="63"/>
        <end position="179"/>
    </location>
</feature>
<dbReference type="PANTHER" id="PTHR30329">
    <property type="entry name" value="STATOR ELEMENT OF FLAGELLAR MOTOR COMPLEX"/>
    <property type="match status" value="1"/>
</dbReference>
<evidence type="ECO:0000256" key="3">
    <source>
        <dbReference type="ARBA" id="ARBA00023136"/>
    </source>
</evidence>
<dbReference type="InterPro" id="IPR014169">
    <property type="entry name" value="Pal_lipo_C"/>
</dbReference>
<feature type="signal peptide" evidence="10">
    <location>
        <begin position="1"/>
        <end position="22"/>
    </location>
</feature>
<evidence type="ECO:0000256" key="8">
    <source>
        <dbReference type="HAMAP-Rule" id="MF_02204"/>
    </source>
</evidence>
<comment type="caution">
    <text evidence="12">The sequence shown here is derived from an EMBL/GenBank/DDBJ whole genome shotgun (WGS) entry which is preliminary data.</text>
</comment>
<dbReference type="InterPro" id="IPR036737">
    <property type="entry name" value="OmpA-like_sf"/>
</dbReference>
<evidence type="ECO:0000313" key="12">
    <source>
        <dbReference type="EMBL" id="MFJ5446976.1"/>
    </source>
</evidence>
<evidence type="ECO:0000259" key="11">
    <source>
        <dbReference type="PROSITE" id="PS51123"/>
    </source>
</evidence>
<dbReference type="PROSITE" id="PS51123">
    <property type="entry name" value="OMPA_2"/>
    <property type="match status" value="1"/>
</dbReference>
<dbReference type="PRINTS" id="PR01021">
    <property type="entry name" value="OMPADOMAIN"/>
</dbReference>
<proteinExistence type="inferred from homology"/>
<dbReference type="PROSITE" id="PS51257">
    <property type="entry name" value="PROKAR_LIPOPROTEIN"/>
    <property type="match status" value="1"/>
</dbReference>
<comment type="similarity">
    <text evidence="8">Belongs to the Pal lipoprotein family.</text>
</comment>
<sequence>MNKNIVISVLLAAMLAACSSKAVKETPQAAVEDKSPATTQSSSSSGSATSGVSDSSLSSNPLKDPNNILSKRNVYFDFDSDAIKAEFRPLIEAHAQYLSSHGDAKVFLQGNTDDRGTREYNLSLGQRRAVAVKKVLNLLGVQDAQIETVSFGKEKANAACADETCWQQDRRVELQYQGE</sequence>
<dbReference type="Proteomes" id="UP001617669">
    <property type="component" value="Unassembled WGS sequence"/>
</dbReference>
<keyword evidence="2 8" id="KW-0732">Signal</keyword>
<feature type="region of interest" description="Disordered" evidence="9">
    <location>
        <begin position="25"/>
        <end position="64"/>
    </location>
</feature>
<keyword evidence="4 8" id="KW-0564">Palmitate</keyword>
<evidence type="ECO:0000256" key="7">
    <source>
        <dbReference type="ARBA" id="ARBA00023306"/>
    </source>
</evidence>
<gene>
    <name evidence="8 12" type="primary">pal</name>
    <name evidence="12" type="ORF">ACIKP9_12105</name>
</gene>
<accession>A0ABW8GNI6</accession>
<keyword evidence="5 8" id="KW-0998">Cell outer membrane</keyword>
<evidence type="ECO:0000256" key="10">
    <source>
        <dbReference type="SAM" id="SignalP"/>
    </source>
</evidence>
<feature type="compositionally biased region" description="Low complexity" evidence="9">
    <location>
        <begin position="36"/>
        <end position="59"/>
    </location>
</feature>
<comment type="function">
    <text evidence="8">Part of the Tol-Pal system, which plays a role in outer membrane invagination during cell division and is important for maintaining outer membrane integrity.</text>
</comment>
<dbReference type="InterPro" id="IPR050330">
    <property type="entry name" value="Bact_OuterMem_StrucFunc"/>
</dbReference>
<keyword evidence="3 8" id="KW-0472">Membrane</keyword>
<evidence type="ECO:0000256" key="6">
    <source>
        <dbReference type="ARBA" id="ARBA00023288"/>
    </source>
</evidence>
<dbReference type="PROSITE" id="PS01068">
    <property type="entry name" value="OMPA_1"/>
    <property type="match status" value="1"/>
</dbReference>
<dbReference type="InterPro" id="IPR006665">
    <property type="entry name" value="OmpA-like"/>
</dbReference>
<keyword evidence="13" id="KW-1185">Reference proteome</keyword>
<keyword evidence="7 8" id="KW-0131">Cell cycle</keyword>
<keyword evidence="6 8" id="KW-0449">Lipoprotein</keyword>
<comment type="subcellular location">
    <subcellularLocation>
        <location evidence="8">Cell outer membrane</location>
        <topology evidence="8">Lipid-anchor</topology>
    </subcellularLocation>
</comment>